<dbReference type="Pfam" id="PF00669">
    <property type="entry name" value="Flagellin_N"/>
    <property type="match status" value="1"/>
</dbReference>
<proteinExistence type="predicted"/>
<keyword evidence="2" id="KW-0282">Flagellum</keyword>
<evidence type="ECO:0000259" key="1">
    <source>
        <dbReference type="Pfam" id="PF00669"/>
    </source>
</evidence>
<dbReference type="PANTHER" id="PTHR42792:SF1">
    <property type="entry name" value="FLAGELLAR HOOK-ASSOCIATED PROTEIN 3"/>
    <property type="match status" value="1"/>
</dbReference>
<keyword evidence="2" id="KW-0966">Cell projection</keyword>
<reference evidence="2" key="1">
    <citation type="submission" date="2016-10" db="EMBL/GenBank/DDBJ databases">
        <title>Sequence of Gallionella enrichment culture.</title>
        <authorList>
            <person name="Poehlein A."/>
            <person name="Muehling M."/>
            <person name="Daniel R."/>
        </authorList>
    </citation>
    <scope>NUCLEOTIDE SEQUENCE</scope>
</reference>
<dbReference type="Gene3D" id="1.20.1330.10">
    <property type="entry name" value="f41 fragment of flagellin, N-terminal domain"/>
    <property type="match status" value="2"/>
</dbReference>
<dbReference type="GO" id="GO:0071973">
    <property type="term" value="P:bacterial-type flagellum-dependent cell motility"/>
    <property type="evidence" value="ECO:0007669"/>
    <property type="project" value="InterPro"/>
</dbReference>
<dbReference type="EMBL" id="MLJW01000020">
    <property type="protein sequence ID" value="OIR11488.1"/>
    <property type="molecule type" value="Genomic_DNA"/>
</dbReference>
<sequence length="408" mass="42148">MRISTSTIYSTNVSYLDNLQVQIAQTTQQIASGQSILNPAMDPVGAARATELTLSYASTTQYASNNTAATNTLSLSDGILQNVTSLLQSAHDTAITGASGNSLSDGNRLALAKSLQGALQDLLGLANSTDGNGNYLYSGGQGSVQPFVNTPAGVVYQGDDVQRKMQVAPSRQISSSDSGADLFMRIRNGNGTFQTALAAGNTGTGTISQGVVTNSTLYSGNSYQVTFGAGGTTYSITDVTAGPPGVAVAGQTGVAYVSGQAISFNGIQFSITGTPAAGDTFNVTPSSNQSVFDTLNKLINTLSTPLSGATAATVAANTQAMSDGINALTQDLNNVLGVRATIGSRMNELTALQSTDTQLGLQYQQTLSSIQDTDYNKAITNLSQQKLVLQAAQQSFAQVSKLSLFNYL</sequence>
<name>A0A1J5T5H1_9ZZZZ</name>
<dbReference type="GO" id="GO:0005198">
    <property type="term" value="F:structural molecule activity"/>
    <property type="evidence" value="ECO:0007669"/>
    <property type="project" value="InterPro"/>
</dbReference>
<feature type="domain" description="Flagellin N-terminal" evidence="1">
    <location>
        <begin position="3"/>
        <end position="139"/>
    </location>
</feature>
<accession>A0A1J5T5H1</accession>
<protein>
    <submittedName>
        <fullName evidence="2">Flagellar hook-associated protein 3</fullName>
    </submittedName>
</protein>
<dbReference type="InterPro" id="IPR001029">
    <property type="entry name" value="Flagellin_N"/>
</dbReference>
<keyword evidence="2" id="KW-0969">Cilium</keyword>
<gene>
    <name evidence="2" type="primary">flgL_2</name>
    <name evidence="2" type="ORF">GALL_69810</name>
</gene>
<evidence type="ECO:0000313" key="2">
    <source>
        <dbReference type="EMBL" id="OIR11488.1"/>
    </source>
</evidence>
<dbReference type="InterPro" id="IPR013384">
    <property type="entry name" value="Flagell_FlgL"/>
</dbReference>
<dbReference type="SUPFAM" id="SSF64518">
    <property type="entry name" value="Phase 1 flagellin"/>
    <property type="match status" value="1"/>
</dbReference>
<dbReference type="InterPro" id="IPR001492">
    <property type="entry name" value="Flagellin"/>
</dbReference>
<dbReference type="NCBIfam" id="TIGR02550">
    <property type="entry name" value="flagell_flgL"/>
    <property type="match status" value="1"/>
</dbReference>
<comment type="caution">
    <text evidence="2">The sequence shown here is derived from an EMBL/GenBank/DDBJ whole genome shotgun (WGS) entry which is preliminary data.</text>
</comment>
<dbReference type="GO" id="GO:0009424">
    <property type="term" value="C:bacterial-type flagellum hook"/>
    <property type="evidence" value="ECO:0007669"/>
    <property type="project" value="InterPro"/>
</dbReference>
<dbReference type="AlphaFoldDB" id="A0A1J5T5H1"/>
<organism evidence="2">
    <name type="scientific">mine drainage metagenome</name>
    <dbReference type="NCBI Taxonomy" id="410659"/>
    <lineage>
        <taxon>unclassified sequences</taxon>
        <taxon>metagenomes</taxon>
        <taxon>ecological metagenomes</taxon>
    </lineage>
</organism>
<dbReference type="PANTHER" id="PTHR42792">
    <property type="entry name" value="FLAGELLIN"/>
    <property type="match status" value="1"/>
</dbReference>